<proteinExistence type="predicted"/>
<protein>
    <recommendedName>
        <fullName evidence="4">ABC-2 family transporter protein</fullName>
    </recommendedName>
</protein>
<accession>A0A9D2N9P0</accession>
<reference evidence="2" key="2">
    <citation type="submission" date="2021-04" db="EMBL/GenBank/DDBJ databases">
        <authorList>
            <person name="Gilroy R."/>
        </authorList>
    </citation>
    <scope>NUCLEOTIDE SEQUENCE</scope>
    <source>
        <strain evidence="2">CHK185-5351</strain>
    </source>
</reference>
<sequence length="223" mass="25372">MMTEGKIILPAYKLAYAFSFVVILSLIRGITFSYEIGVAMEAPMAVLAMVFCADTYTQEITSKRSEIHRLYPIQRRLSSLGMRMVIQEITLFVLSAIGYGMFYGFQHPQSLSKAGQSTESELQMFFIFLAAIAVTLWFWGILANLLACLFRNMWVGIGCGIALWLVTNSTLGNNVLGNWNLFSYAFRNVMDSRDFRWLYGKAFCLLLCVWMTLLTPNIIRKRG</sequence>
<evidence type="ECO:0008006" key="4">
    <source>
        <dbReference type="Google" id="ProtNLM"/>
    </source>
</evidence>
<dbReference type="EMBL" id="DWWU01000021">
    <property type="protein sequence ID" value="HJC15255.1"/>
    <property type="molecule type" value="Genomic_DNA"/>
</dbReference>
<dbReference type="Proteomes" id="UP000823849">
    <property type="component" value="Unassembled WGS sequence"/>
</dbReference>
<organism evidence="2 3">
    <name type="scientific">Candidatus Fusicatenibacter intestinigallinarum</name>
    <dbReference type="NCBI Taxonomy" id="2838598"/>
    <lineage>
        <taxon>Bacteria</taxon>
        <taxon>Bacillati</taxon>
        <taxon>Bacillota</taxon>
        <taxon>Clostridia</taxon>
        <taxon>Lachnospirales</taxon>
        <taxon>Lachnospiraceae</taxon>
        <taxon>Fusicatenibacter</taxon>
    </lineage>
</organism>
<feature type="transmembrane region" description="Helical" evidence="1">
    <location>
        <begin position="125"/>
        <end position="147"/>
    </location>
</feature>
<gene>
    <name evidence="2" type="ORF">H9705_05425</name>
</gene>
<evidence type="ECO:0000313" key="3">
    <source>
        <dbReference type="Proteomes" id="UP000823849"/>
    </source>
</evidence>
<dbReference type="AlphaFoldDB" id="A0A9D2N9P0"/>
<evidence type="ECO:0000313" key="2">
    <source>
        <dbReference type="EMBL" id="HJC15255.1"/>
    </source>
</evidence>
<feature type="transmembrane region" description="Helical" evidence="1">
    <location>
        <begin position="12"/>
        <end position="30"/>
    </location>
</feature>
<keyword evidence="1" id="KW-0472">Membrane</keyword>
<keyword evidence="1" id="KW-1133">Transmembrane helix</keyword>
<reference evidence="2" key="1">
    <citation type="journal article" date="2021" name="PeerJ">
        <title>Extensive microbial diversity within the chicken gut microbiome revealed by metagenomics and culture.</title>
        <authorList>
            <person name="Gilroy R."/>
            <person name="Ravi A."/>
            <person name="Getino M."/>
            <person name="Pursley I."/>
            <person name="Horton D.L."/>
            <person name="Alikhan N.F."/>
            <person name="Baker D."/>
            <person name="Gharbi K."/>
            <person name="Hall N."/>
            <person name="Watson M."/>
            <person name="Adriaenssens E.M."/>
            <person name="Foster-Nyarko E."/>
            <person name="Jarju S."/>
            <person name="Secka A."/>
            <person name="Antonio M."/>
            <person name="Oren A."/>
            <person name="Chaudhuri R.R."/>
            <person name="La Ragione R."/>
            <person name="Hildebrand F."/>
            <person name="Pallen M.J."/>
        </authorList>
    </citation>
    <scope>NUCLEOTIDE SEQUENCE</scope>
    <source>
        <strain evidence="2">CHK185-5351</strain>
    </source>
</reference>
<keyword evidence="1" id="KW-0812">Transmembrane</keyword>
<feature type="transmembrane region" description="Helical" evidence="1">
    <location>
        <begin position="85"/>
        <end position="105"/>
    </location>
</feature>
<feature type="transmembrane region" description="Helical" evidence="1">
    <location>
        <begin position="197"/>
        <end position="219"/>
    </location>
</feature>
<comment type="caution">
    <text evidence="2">The sequence shown here is derived from an EMBL/GenBank/DDBJ whole genome shotgun (WGS) entry which is preliminary data.</text>
</comment>
<feature type="transmembrane region" description="Helical" evidence="1">
    <location>
        <begin position="154"/>
        <end position="177"/>
    </location>
</feature>
<name>A0A9D2N9P0_9FIRM</name>
<evidence type="ECO:0000256" key="1">
    <source>
        <dbReference type="SAM" id="Phobius"/>
    </source>
</evidence>